<protein>
    <submittedName>
        <fullName evidence="2">Uncharacterized protein</fullName>
    </submittedName>
</protein>
<keyword evidence="3" id="KW-1185">Reference proteome</keyword>
<dbReference type="KEGG" id="pdio:PDMSB3_3482"/>
<name>A0A5Q4ZP00_9BURK</name>
<proteinExistence type="predicted"/>
<dbReference type="EMBL" id="LR699553">
    <property type="protein sequence ID" value="VVD29938.1"/>
    <property type="molecule type" value="Genomic_DNA"/>
</dbReference>
<dbReference type="AlphaFoldDB" id="A0A5Q4ZP00"/>
<feature type="region of interest" description="Disordered" evidence="1">
    <location>
        <begin position="46"/>
        <end position="71"/>
    </location>
</feature>
<organism evidence="2 3">
    <name type="scientific">Paraburkholderia dioscoreae</name>
    <dbReference type="NCBI Taxonomy" id="2604047"/>
    <lineage>
        <taxon>Bacteria</taxon>
        <taxon>Pseudomonadati</taxon>
        <taxon>Pseudomonadota</taxon>
        <taxon>Betaproteobacteria</taxon>
        <taxon>Burkholderiales</taxon>
        <taxon>Burkholderiaceae</taxon>
        <taxon>Paraburkholderia</taxon>
    </lineage>
</organism>
<feature type="compositionally biased region" description="Basic and acidic residues" evidence="1">
    <location>
        <begin position="47"/>
        <end position="60"/>
    </location>
</feature>
<reference evidence="2 3" key="1">
    <citation type="submission" date="2019-08" db="EMBL/GenBank/DDBJ databases">
        <authorList>
            <person name="Herpell B J."/>
        </authorList>
    </citation>
    <scope>NUCLEOTIDE SEQUENCE [LARGE SCALE GENOMIC DNA]</scope>
    <source>
        <strain evidence="3">Msb3</strain>
    </source>
</reference>
<sequence length="71" mass="7949">MTKLPLANGAFGKYLERAMGIEPTALAWEARVLPLYDARRARHSTRVSHDLANEEVDRPSESLSAAKTRVR</sequence>
<evidence type="ECO:0000313" key="3">
    <source>
        <dbReference type="Proteomes" id="UP000325811"/>
    </source>
</evidence>
<evidence type="ECO:0000256" key="1">
    <source>
        <dbReference type="SAM" id="MobiDB-lite"/>
    </source>
</evidence>
<accession>A0A5Q4ZP00</accession>
<gene>
    <name evidence="2" type="ORF">PDMSB3_3482</name>
</gene>
<evidence type="ECO:0000313" key="2">
    <source>
        <dbReference type="EMBL" id="VVD29938.1"/>
    </source>
</evidence>
<dbReference type="Proteomes" id="UP000325811">
    <property type="component" value="Chromosome I"/>
</dbReference>